<gene>
    <name evidence="2" type="ORF">ACFR99_05195</name>
</gene>
<dbReference type="Proteomes" id="UP001597076">
    <property type="component" value="Unassembled WGS sequence"/>
</dbReference>
<sequence length="226" mass="25266">MADCDPRHTTDSDLFAALYDRLPDRFLVGPHREYLAADLSGRVLDLGAGTGAMVPYVDDVADGDLEYHAIEPDPKMRRRAARKADTADLQVHLRDARGESLPYADDSFDVVLSSLVFCTIPSFETALDEVARVLRPDGELRFLEHVRNDGWRARAQDALTPLWSRAAGGCQLNRETVARFVCHDAFEVLEVERANVGIFPATPIVRGRLRRRQPTDRSLLSTFTSD</sequence>
<protein>
    <submittedName>
        <fullName evidence="2">Class I SAM-dependent methyltransferase</fullName>
        <ecNumber evidence="2">2.1.1.-</ecNumber>
    </submittedName>
</protein>
<dbReference type="EMBL" id="JBHUDI010000003">
    <property type="protein sequence ID" value="MFD1562941.1"/>
    <property type="molecule type" value="Genomic_DNA"/>
</dbReference>
<keyword evidence="2" id="KW-0489">Methyltransferase</keyword>
<evidence type="ECO:0000313" key="3">
    <source>
        <dbReference type="Proteomes" id="UP001597076"/>
    </source>
</evidence>
<dbReference type="AlphaFoldDB" id="A0ABD6BD04"/>
<dbReference type="GO" id="GO:0032259">
    <property type="term" value="P:methylation"/>
    <property type="evidence" value="ECO:0007669"/>
    <property type="project" value="UniProtKB-KW"/>
</dbReference>
<dbReference type="CDD" id="cd02440">
    <property type="entry name" value="AdoMet_MTases"/>
    <property type="match status" value="1"/>
</dbReference>
<organism evidence="2 3">
    <name type="scientific">Haloarchaeobius amylolyticus</name>
    <dbReference type="NCBI Taxonomy" id="1198296"/>
    <lineage>
        <taxon>Archaea</taxon>
        <taxon>Methanobacteriati</taxon>
        <taxon>Methanobacteriota</taxon>
        <taxon>Stenosarchaea group</taxon>
        <taxon>Halobacteria</taxon>
        <taxon>Halobacteriales</taxon>
        <taxon>Halorubellaceae</taxon>
        <taxon>Haloarchaeobius</taxon>
    </lineage>
</organism>
<dbReference type="InterPro" id="IPR029063">
    <property type="entry name" value="SAM-dependent_MTases_sf"/>
</dbReference>
<dbReference type="Pfam" id="PF08241">
    <property type="entry name" value="Methyltransf_11"/>
    <property type="match status" value="1"/>
</dbReference>
<dbReference type="EC" id="2.1.1.-" evidence="2"/>
<dbReference type="InterPro" id="IPR052356">
    <property type="entry name" value="Thiol_S-MT"/>
</dbReference>
<comment type="caution">
    <text evidence="2">The sequence shown here is derived from an EMBL/GenBank/DDBJ whole genome shotgun (WGS) entry which is preliminary data.</text>
</comment>
<evidence type="ECO:0000259" key="1">
    <source>
        <dbReference type="Pfam" id="PF08241"/>
    </source>
</evidence>
<proteinExistence type="predicted"/>
<evidence type="ECO:0000313" key="2">
    <source>
        <dbReference type="EMBL" id="MFD1562941.1"/>
    </source>
</evidence>
<keyword evidence="2" id="KW-0808">Transferase</keyword>
<keyword evidence="3" id="KW-1185">Reference proteome</keyword>
<dbReference type="SUPFAM" id="SSF53335">
    <property type="entry name" value="S-adenosyl-L-methionine-dependent methyltransferases"/>
    <property type="match status" value="1"/>
</dbReference>
<accession>A0ABD6BD04</accession>
<dbReference type="PANTHER" id="PTHR45036:SF1">
    <property type="entry name" value="METHYLTRANSFERASE LIKE 7A"/>
    <property type="match status" value="1"/>
</dbReference>
<name>A0ABD6BD04_9EURY</name>
<dbReference type="GO" id="GO:0008168">
    <property type="term" value="F:methyltransferase activity"/>
    <property type="evidence" value="ECO:0007669"/>
    <property type="project" value="UniProtKB-KW"/>
</dbReference>
<dbReference type="Gene3D" id="3.40.50.150">
    <property type="entry name" value="Vaccinia Virus protein VP39"/>
    <property type="match status" value="1"/>
</dbReference>
<dbReference type="PANTHER" id="PTHR45036">
    <property type="entry name" value="METHYLTRANSFERASE LIKE 7B"/>
    <property type="match status" value="1"/>
</dbReference>
<reference evidence="2 3" key="1">
    <citation type="journal article" date="2019" name="Int. J. Syst. Evol. Microbiol.">
        <title>The Global Catalogue of Microorganisms (GCM) 10K type strain sequencing project: providing services to taxonomists for standard genome sequencing and annotation.</title>
        <authorList>
            <consortium name="The Broad Institute Genomics Platform"/>
            <consortium name="The Broad Institute Genome Sequencing Center for Infectious Disease"/>
            <person name="Wu L."/>
            <person name="Ma J."/>
        </authorList>
    </citation>
    <scope>NUCLEOTIDE SEQUENCE [LARGE SCALE GENOMIC DNA]</scope>
    <source>
        <strain evidence="2 3">CGMCC 1.12230</strain>
    </source>
</reference>
<dbReference type="InterPro" id="IPR013216">
    <property type="entry name" value="Methyltransf_11"/>
</dbReference>
<feature type="domain" description="Methyltransferase type 11" evidence="1">
    <location>
        <begin position="44"/>
        <end position="141"/>
    </location>
</feature>
<dbReference type="RefSeq" id="WP_390285019.1">
    <property type="nucleotide sequence ID" value="NZ_JBHUDI010000003.1"/>
</dbReference>